<keyword evidence="2" id="KW-0645">Protease</keyword>
<evidence type="ECO:0000313" key="2">
    <source>
        <dbReference type="EMBL" id="TFW28712.1"/>
    </source>
</evidence>
<comment type="caution">
    <text evidence="2">The sequence shown here is derived from an EMBL/GenBank/DDBJ whole genome shotgun (WGS) entry which is preliminary data.</text>
</comment>
<proteinExistence type="predicted"/>
<dbReference type="Proteomes" id="UP000297729">
    <property type="component" value="Unassembled WGS sequence"/>
</dbReference>
<sequence>MQRFVFAALLAFSSSIMAAESTGSIAGSADAGAQIVIANLATGEIIGIMAKCDGTYRTEGLKPGRYQIVESGPHHAPREVGVSAGREAQVDLAPASKAHNQCK</sequence>
<organism evidence="2 3">
    <name type="scientific">Duganella callida</name>
    <dbReference type="NCBI Taxonomy" id="2561932"/>
    <lineage>
        <taxon>Bacteria</taxon>
        <taxon>Pseudomonadati</taxon>
        <taxon>Pseudomonadota</taxon>
        <taxon>Betaproteobacteria</taxon>
        <taxon>Burkholderiales</taxon>
        <taxon>Oxalobacteraceae</taxon>
        <taxon>Telluria group</taxon>
        <taxon>Duganella</taxon>
    </lineage>
</organism>
<feature type="signal peptide" evidence="1">
    <location>
        <begin position="1"/>
        <end position="18"/>
    </location>
</feature>
<gene>
    <name evidence="2" type="ORF">E4L98_05260</name>
</gene>
<keyword evidence="1" id="KW-0732">Signal</keyword>
<accession>A0A4Y9SPL4</accession>
<dbReference type="AlphaFoldDB" id="A0A4Y9SPL4"/>
<dbReference type="GO" id="GO:0004180">
    <property type="term" value="F:carboxypeptidase activity"/>
    <property type="evidence" value="ECO:0007669"/>
    <property type="project" value="UniProtKB-KW"/>
</dbReference>
<keyword evidence="2" id="KW-0121">Carboxypeptidase</keyword>
<keyword evidence="2" id="KW-0378">Hydrolase</keyword>
<reference evidence="2 3" key="1">
    <citation type="submission" date="2019-03" db="EMBL/GenBank/DDBJ databases">
        <title>Draft Genome Sequence of Duganella callidus sp. nov., a Novel Duganella Species Isolated from Cultivated Soil.</title>
        <authorList>
            <person name="Raths R."/>
            <person name="Peta V."/>
            <person name="Bucking H."/>
        </authorList>
    </citation>
    <scope>NUCLEOTIDE SEQUENCE [LARGE SCALE GENOMIC DNA]</scope>
    <source>
        <strain evidence="2 3">DN04</strain>
    </source>
</reference>
<dbReference type="Pfam" id="PF13620">
    <property type="entry name" value="CarboxypepD_reg"/>
    <property type="match status" value="1"/>
</dbReference>
<evidence type="ECO:0000256" key="1">
    <source>
        <dbReference type="SAM" id="SignalP"/>
    </source>
</evidence>
<evidence type="ECO:0000313" key="3">
    <source>
        <dbReference type="Proteomes" id="UP000297729"/>
    </source>
</evidence>
<dbReference type="RefSeq" id="WP_135200517.1">
    <property type="nucleotide sequence ID" value="NZ_SPVG01000048.1"/>
</dbReference>
<name>A0A4Y9SPL4_9BURK</name>
<keyword evidence="3" id="KW-1185">Reference proteome</keyword>
<dbReference type="OrthoDB" id="9764669at2"/>
<protein>
    <submittedName>
        <fullName evidence="2">Carboxypeptidase regulatory-like domain-containing protein</fullName>
    </submittedName>
</protein>
<dbReference type="EMBL" id="SPVG01000048">
    <property type="protein sequence ID" value="TFW28712.1"/>
    <property type="molecule type" value="Genomic_DNA"/>
</dbReference>
<dbReference type="SUPFAM" id="SSF49478">
    <property type="entry name" value="Cna protein B-type domain"/>
    <property type="match status" value="1"/>
</dbReference>
<feature type="chain" id="PRO_5021397679" evidence="1">
    <location>
        <begin position="19"/>
        <end position="103"/>
    </location>
</feature>